<keyword evidence="10" id="KW-0862">Zinc</keyword>
<reference evidence="18 19" key="1">
    <citation type="submission" date="2024-11" db="EMBL/GenBank/DDBJ databases">
        <title>Chromosome-level genome assembly of Eucalyptus globulus Labill. provides insights into its genome evolution.</title>
        <authorList>
            <person name="Li X."/>
        </authorList>
    </citation>
    <scope>NUCLEOTIDE SEQUENCE [LARGE SCALE GENOMIC DNA]</scope>
    <source>
        <strain evidence="18">CL2024</strain>
        <tissue evidence="18">Fresh tender leaves</tissue>
    </source>
</reference>
<evidence type="ECO:0000256" key="14">
    <source>
        <dbReference type="PROSITE-ProRule" id="PRU00175"/>
    </source>
</evidence>
<evidence type="ECO:0000256" key="16">
    <source>
        <dbReference type="SAM" id="Phobius"/>
    </source>
</evidence>
<keyword evidence="11 16" id="KW-1133">Transmembrane helix</keyword>
<dbReference type="PANTHER" id="PTHR45676:SF132">
    <property type="entry name" value="RING-H2 FINGER PROTEIN ATL3"/>
    <property type="match status" value="1"/>
</dbReference>
<evidence type="ECO:0000259" key="17">
    <source>
        <dbReference type="PROSITE" id="PS50089"/>
    </source>
</evidence>
<dbReference type="GO" id="GO:0008270">
    <property type="term" value="F:zinc ion binding"/>
    <property type="evidence" value="ECO:0007669"/>
    <property type="project" value="UniProtKB-KW"/>
</dbReference>
<keyword evidence="9" id="KW-0833">Ubl conjugation pathway</keyword>
<feature type="transmembrane region" description="Helical" evidence="16">
    <location>
        <begin position="21"/>
        <end position="42"/>
    </location>
</feature>
<comment type="similarity">
    <text evidence="13">Belongs to the RING-type zinc finger family. ATL subfamily.</text>
</comment>
<feature type="region of interest" description="Disordered" evidence="15">
    <location>
        <begin position="257"/>
        <end position="281"/>
    </location>
</feature>
<feature type="region of interest" description="Disordered" evidence="15">
    <location>
        <begin position="168"/>
        <end position="200"/>
    </location>
</feature>
<feature type="domain" description="RING-type" evidence="17">
    <location>
        <begin position="110"/>
        <end position="152"/>
    </location>
</feature>
<gene>
    <name evidence="18" type="ORF">ACJRO7_005514</name>
</gene>
<evidence type="ECO:0000256" key="8">
    <source>
        <dbReference type="ARBA" id="ARBA00022771"/>
    </source>
</evidence>
<proteinExistence type="inferred from homology"/>
<keyword evidence="6 16" id="KW-0812">Transmembrane</keyword>
<dbReference type="Proteomes" id="UP001634007">
    <property type="component" value="Unassembled WGS sequence"/>
</dbReference>
<dbReference type="SUPFAM" id="SSF57850">
    <property type="entry name" value="RING/U-box"/>
    <property type="match status" value="1"/>
</dbReference>
<dbReference type="Pfam" id="PF13639">
    <property type="entry name" value="zf-RING_2"/>
    <property type="match status" value="1"/>
</dbReference>
<dbReference type="PROSITE" id="PS50089">
    <property type="entry name" value="ZF_RING_2"/>
    <property type="match status" value="1"/>
</dbReference>
<evidence type="ECO:0000256" key="7">
    <source>
        <dbReference type="ARBA" id="ARBA00022723"/>
    </source>
</evidence>
<keyword evidence="12 16" id="KW-0472">Membrane</keyword>
<comment type="subcellular location">
    <subcellularLocation>
        <location evidence="2">Membrane</location>
        <topology evidence="2">Single-pass membrane protein</topology>
    </subcellularLocation>
</comment>
<evidence type="ECO:0000313" key="19">
    <source>
        <dbReference type="Proteomes" id="UP001634007"/>
    </source>
</evidence>
<comment type="pathway">
    <text evidence="3">Protein modification; protein ubiquitination.</text>
</comment>
<keyword evidence="7" id="KW-0479">Metal-binding</keyword>
<name>A0ABD3J333_EUCGL</name>
<keyword evidence="5" id="KW-0808">Transferase</keyword>
<dbReference type="AlphaFoldDB" id="A0ABD3J333"/>
<organism evidence="18 19">
    <name type="scientific">Eucalyptus globulus</name>
    <name type="common">Tasmanian blue gum</name>
    <dbReference type="NCBI Taxonomy" id="34317"/>
    <lineage>
        <taxon>Eukaryota</taxon>
        <taxon>Viridiplantae</taxon>
        <taxon>Streptophyta</taxon>
        <taxon>Embryophyta</taxon>
        <taxon>Tracheophyta</taxon>
        <taxon>Spermatophyta</taxon>
        <taxon>Magnoliopsida</taxon>
        <taxon>eudicotyledons</taxon>
        <taxon>Gunneridae</taxon>
        <taxon>Pentapetalae</taxon>
        <taxon>rosids</taxon>
        <taxon>malvids</taxon>
        <taxon>Myrtales</taxon>
        <taxon>Myrtaceae</taxon>
        <taxon>Myrtoideae</taxon>
        <taxon>Eucalypteae</taxon>
        <taxon>Eucalyptus</taxon>
    </lineage>
</organism>
<dbReference type="GO" id="GO:0061630">
    <property type="term" value="F:ubiquitin protein ligase activity"/>
    <property type="evidence" value="ECO:0007669"/>
    <property type="project" value="UniProtKB-EC"/>
</dbReference>
<evidence type="ECO:0000256" key="5">
    <source>
        <dbReference type="ARBA" id="ARBA00022679"/>
    </source>
</evidence>
<evidence type="ECO:0000256" key="6">
    <source>
        <dbReference type="ARBA" id="ARBA00022692"/>
    </source>
</evidence>
<comment type="caution">
    <text evidence="18">The sequence shown here is derived from an EMBL/GenBank/DDBJ whole genome shotgun (WGS) entry which is preliminary data.</text>
</comment>
<evidence type="ECO:0000256" key="2">
    <source>
        <dbReference type="ARBA" id="ARBA00004167"/>
    </source>
</evidence>
<dbReference type="FunFam" id="3.30.40.10:FF:000475">
    <property type="entry name" value="RING-H2 finger protein ATL3"/>
    <property type="match status" value="1"/>
</dbReference>
<evidence type="ECO:0000256" key="9">
    <source>
        <dbReference type="ARBA" id="ARBA00022786"/>
    </source>
</evidence>
<comment type="catalytic activity">
    <reaction evidence="1">
        <text>S-ubiquitinyl-[E2 ubiquitin-conjugating enzyme]-L-cysteine + [acceptor protein]-L-lysine = [E2 ubiquitin-conjugating enzyme]-L-cysteine + N(6)-ubiquitinyl-[acceptor protein]-L-lysine.</text>
        <dbReference type="EC" id="2.3.2.27"/>
    </reaction>
</comment>
<keyword evidence="8 14" id="KW-0863">Zinc-finger</keyword>
<keyword evidence="19" id="KW-1185">Reference proteome</keyword>
<dbReference type="SMART" id="SM00184">
    <property type="entry name" value="RING"/>
    <property type="match status" value="1"/>
</dbReference>
<feature type="compositionally biased region" description="Polar residues" evidence="15">
    <location>
        <begin position="257"/>
        <end position="269"/>
    </location>
</feature>
<evidence type="ECO:0000313" key="18">
    <source>
        <dbReference type="EMBL" id="KAL3720714.1"/>
    </source>
</evidence>
<sequence length="307" mass="33435">MGVSDITKLDDAEAVALTGKIMLIAVILLFIVVLFVLLLHLYAKWFWGRIEEASSAAAAPPPRRRRSRRFVFAPGQDPTVAVRTGLDPKVLLSLPVVVFNPQEFKEGLECAVCLSELVQGEKARILTKCNHGFHVDCIDMWFQSHSTCPLCRKWVGHGSDCSKTIDIDDDLEEENGDSQTTEENLSGGMHPTESPNFPTNVLFWGNEMQVSSGSACLEEGGSSSSSSSATSQSSSSSAALAIARPAMVVIDMPRQMSENPLASSSSANRVTEDDLKSPVPTRLRSLKRLLTRERRVAPCNANSLDVE</sequence>
<dbReference type="InterPro" id="IPR013083">
    <property type="entry name" value="Znf_RING/FYVE/PHD"/>
</dbReference>
<evidence type="ECO:0000256" key="1">
    <source>
        <dbReference type="ARBA" id="ARBA00000900"/>
    </source>
</evidence>
<evidence type="ECO:0000256" key="3">
    <source>
        <dbReference type="ARBA" id="ARBA00004906"/>
    </source>
</evidence>
<dbReference type="GO" id="GO:0016020">
    <property type="term" value="C:membrane"/>
    <property type="evidence" value="ECO:0007669"/>
    <property type="project" value="UniProtKB-SubCell"/>
</dbReference>
<evidence type="ECO:0000256" key="15">
    <source>
        <dbReference type="SAM" id="MobiDB-lite"/>
    </source>
</evidence>
<evidence type="ECO:0000256" key="13">
    <source>
        <dbReference type="ARBA" id="ARBA00024209"/>
    </source>
</evidence>
<dbReference type="EMBL" id="JBJKBG010000010">
    <property type="protein sequence ID" value="KAL3720714.1"/>
    <property type="molecule type" value="Genomic_DNA"/>
</dbReference>
<dbReference type="Gene3D" id="3.30.40.10">
    <property type="entry name" value="Zinc/RING finger domain, C3HC4 (zinc finger)"/>
    <property type="match status" value="1"/>
</dbReference>
<dbReference type="EC" id="2.3.2.27" evidence="4"/>
<evidence type="ECO:0000256" key="11">
    <source>
        <dbReference type="ARBA" id="ARBA00022989"/>
    </source>
</evidence>
<dbReference type="CDD" id="cd16461">
    <property type="entry name" value="RING-H2_EL5-like"/>
    <property type="match status" value="1"/>
</dbReference>
<evidence type="ECO:0000256" key="4">
    <source>
        <dbReference type="ARBA" id="ARBA00012483"/>
    </source>
</evidence>
<protein>
    <recommendedName>
        <fullName evidence="4">RING-type E3 ubiquitin transferase</fullName>
        <ecNumber evidence="4">2.3.2.27</ecNumber>
    </recommendedName>
</protein>
<evidence type="ECO:0000256" key="10">
    <source>
        <dbReference type="ARBA" id="ARBA00022833"/>
    </source>
</evidence>
<feature type="region of interest" description="Disordered" evidence="15">
    <location>
        <begin position="214"/>
        <end position="235"/>
    </location>
</feature>
<dbReference type="InterPro" id="IPR001841">
    <property type="entry name" value="Znf_RING"/>
</dbReference>
<evidence type="ECO:0000256" key="12">
    <source>
        <dbReference type="ARBA" id="ARBA00023136"/>
    </source>
</evidence>
<dbReference type="PANTHER" id="PTHR45676">
    <property type="entry name" value="RING-H2 FINGER PROTEIN ATL51-RELATED"/>
    <property type="match status" value="1"/>
</dbReference>
<accession>A0ABD3J333</accession>